<reference evidence="7" key="1">
    <citation type="submission" date="2023-05" db="EMBL/GenBank/DDBJ databases">
        <title>High-quality long-read genome of Scophthalmus maximus.</title>
        <authorList>
            <person name="Lien S."/>
            <person name="Martinez P."/>
        </authorList>
    </citation>
    <scope>NUCLEOTIDE SEQUENCE [LARGE SCALE GENOMIC DNA]</scope>
</reference>
<keyword evidence="1" id="KW-0723">Serine/threonine-protein kinase</keyword>
<evidence type="ECO:0000313" key="8">
    <source>
        <dbReference type="Proteomes" id="UP000694558"/>
    </source>
</evidence>
<dbReference type="AlphaFoldDB" id="A0A8D3A490"/>
<dbReference type="SUPFAM" id="SSF56112">
    <property type="entry name" value="Protein kinase-like (PK-like)"/>
    <property type="match status" value="2"/>
</dbReference>
<reference evidence="7" key="2">
    <citation type="submission" date="2025-08" db="UniProtKB">
        <authorList>
            <consortium name="Ensembl"/>
        </authorList>
    </citation>
    <scope>IDENTIFICATION</scope>
</reference>
<dbReference type="GO" id="GO:0042771">
    <property type="term" value="P:intrinsic apoptotic signaling pathway in response to DNA damage by p53 class mediator"/>
    <property type="evidence" value="ECO:0007669"/>
    <property type="project" value="TreeGrafter"/>
</dbReference>
<evidence type="ECO:0000256" key="4">
    <source>
        <dbReference type="ARBA" id="ARBA00022777"/>
    </source>
</evidence>
<dbReference type="GO" id="GO:0046332">
    <property type="term" value="F:SMAD binding"/>
    <property type="evidence" value="ECO:0007669"/>
    <property type="project" value="TreeGrafter"/>
</dbReference>
<dbReference type="GO" id="GO:0045944">
    <property type="term" value="P:positive regulation of transcription by RNA polymerase II"/>
    <property type="evidence" value="ECO:0007669"/>
    <property type="project" value="TreeGrafter"/>
</dbReference>
<dbReference type="GO" id="GO:0005524">
    <property type="term" value="F:ATP binding"/>
    <property type="evidence" value="ECO:0007669"/>
    <property type="project" value="UniProtKB-KW"/>
</dbReference>
<dbReference type="GO" id="GO:0004674">
    <property type="term" value="F:protein serine/threonine kinase activity"/>
    <property type="evidence" value="ECO:0007669"/>
    <property type="project" value="UniProtKB-KW"/>
</dbReference>
<keyword evidence="2" id="KW-0808">Transferase</keyword>
<dbReference type="Gene3D" id="1.10.510.10">
    <property type="entry name" value="Transferase(Phosphotransferase) domain 1"/>
    <property type="match status" value="1"/>
</dbReference>
<dbReference type="GO" id="GO:0003713">
    <property type="term" value="F:transcription coactivator activity"/>
    <property type="evidence" value="ECO:0007669"/>
    <property type="project" value="TreeGrafter"/>
</dbReference>
<name>A0A8D3A490_SCOMX</name>
<dbReference type="SMART" id="SM00220">
    <property type="entry name" value="S_TKc"/>
    <property type="match status" value="1"/>
</dbReference>
<proteinExistence type="predicted"/>
<accession>A0A8D3A490</accession>
<dbReference type="Proteomes" id="UP000694558">
    <property type="component" value="Chromosome 18"/>
</dbReference>
<dbReference type="Ensembl" id="ENSSMAT00000012408.2">
    <property type="protein sequence ID" value="ENSSMAP00000012251.2"/>
    <property type="gene ID" value="ENSSMAG00000007496.2"/>
</dbReference>
<dbReference type="GO" id="GO:0003714">
    <property type="term" value="F:transcription corepressor activity"/>
    <property type="evidence" value="ECO:0007669"/>
    <property type="project" value="TreeGrafter"/>
</dbReference>
<dbReference type="GO" id="GO:0005737">
    <property type="term" value="C:cytoplasm"/>
    <property type="evidence" value="ECO:0007669"/>
    <property type="project" value="TreeGrafter"/>
</dbReference>
<evidence type="ECO:0000256" key="5">
    <source>
        <dbReference type="ARBA" id="ARBA00022840"/>
    </source>
</evidence>
<dbReference type="Pfam" id="PF00069">
    <property type="entry name" value="Pkinase"/>
    <property type="match status" value="1"/>
</dbReference>
<dbReference type="GO" id="GO:0004713">
    <property type="term" value="F:protein tyrosine kinase activity"/>
    <property type="evidence" value="ECO:0007669"/>
    <property type="project" value="TreeGrafter"/>
</dbReference>
<dbReference type="InterPro" id="IPR011009">
    <property type="entry name" value="Kinase-like_dom_sf"/>
</dbReference>
<evidence type="ECO:0000256" key="2">
    <source>
        <dbReference type="ARBA" id="ARBA00022679"/>
    </source>
</evidence>
<evidence type="ECO:0000256" key="1">
    <source>
        <dbReference type="ARBA" id="ARBA00022527"/>
    </source>
</evidence>
<dbReference type="InterPro" id="IPR008271">
    <property type="entry name" value="Ser/Thr_kinase_AS"/>
</dbReference>
<dbReference type="GO" id="GO:0016605">
    <property type="term" value="C:PML body"/>
    <property type="evidence" value="ECO:0007669"/>
    <property type="project" value="TreeGrafter"/>
</dbReference>
<dbReference type="GO" id="GO:0007224">
    <property type="term" value="P:smoothened signaling pathway"/>
    <property type="evidence" value="ECO:0007669"/>
    <property type="project" value="TreeGrafter"/>
</dbReference>
<sequence length="298" mass="33562">MFVNHKDQPFKIKLINFGLALPVSQGQVGEGTQPIAYVAPEVILAATYKDTIDKGDLDYDHRPSTSYHTFLVKVRNVLQSNTTSYQIIGFNGKGTFGKVAKCFDLNTGEVVAVKIRKTNDNEIIQREVAMLERVRALDPDRNNIVKFIENFQFHKLSCLVFEMLDRSLWNLMEEREWTELSLNEIRPVTQQLLVACEALNNIGIIYMDMKPDNIMFVNHKDQPFKIKLIDFGLALPVSQGEVGEAIENLAYVAPEVVLGLPLSEAVDMWGVGLHLLGPPNYDQMTAVTSDLCPLTTKF</sequence>
<evidence type="ECO:0000259" key="6">
    <source>
        <dbReference type="PROSITE" id="PS50011"/>
    </source>
</evidence>
<dbReference type="InterPro" id="IPR000719">
    <property type="entry name" value="Prot_kinase_dom"/>
</dbReference>
<organism evidence="7 8">
    <name type="scientific">Scophthalmus maximus</name>
    <name type="common">Turbot</name>
    <name type="synonym">Psetta maxima</name>
    <dbReference type="NCBI Taxonomy" id="52904"/>
    <lineage>
        <taxon>Eukaryota</taxon>
        <taxon>Metazoa</taxon>
        <taxon>Chordata</taxon>
        <taxon>Craniata</taxon>
        <taxon>Vertebrata</taxon>
        <taxon>Euteleostomi</taxon>
        <taxon>Actinopterygii</taxon>
        <taxon>Neopterygii</taxon>
        <taxon>Teleostei</taxon>
        <taxon>Neoteleostei</taxon>
        <taxon>Acanthomorphata</taxon>
        <taxon>Carangaria</taxon>
        <taxon>Pleuronectiformes</taxon>
        <taxon>Pleuronectoidei</taxon>
        <taxon>Scophthalmidae</taxon>
        <taxon>Scophthalmus</taxon>
    </lineage>
</organism>
<protein>
    <recommendedName>
        <fullName evidence="6">Protein kinase domain-containing protein</fullName>
    </recommendedName>
</protein>
<keyword evidence="4" id="KW-0418">Kinase</keyword>
<feature type="domain" description="Protein kinase" evidence="6">
    <location>
        <begin position="85"/>
        <end position="298"/>
    </location>
</feature>
<keyword evidence="3" id="KW-0547">Nucleotide-binding</keyword>
<dbReference type="PROSITE" id="PS00108">
    <property type="entry name" value="PROTEIN_KINASE_ST"/>
    <property type="match status" value="1"/>
</dbReference>
<dbReference type="PROSITE" id="PS50011">
    <property type="entry name" value="PROTEIN_KINASE_DOM"/>
    <property type="match status" value="1"/>
</dbReference>
<dbReference type="GeneTree" id="ENSGT00940000155356"/>
<dbReference type="Gene3D" id="3.30.200.20">
    <property type="entry name" value="Phosphorylase Kinase, domain 1"/>
    <property type="match status" value="1"/>
</dbReference>
<keyword evidence="5" id="KW-0067">ATP-binding</keyword>
<evidence type="ECO:0000256" key="3">
    <source>
        <dbReference type="ARBA" id="ARBA00022741"/>
    </source>
</evidence>
<evidence type="ECO:0000313" key="7">
    <source>
        <dbReference type="Ensembl" id="ENSSMAP00000012251.2"/>
    </source>
</evidence>
<dbReference type="InterPro" id="IPR050494">
    <property type="entry name" value="Ser_Thr_dual-spec_kinase"/>
</dbReference>
<dbReference type="PANTHER" id="PTHR24058:SF53">
    <property type="entry name" value="HOMEODOMAIN-INTERACTING PROTEIN KINASE 2"/>
    <property type="match status" value="1"/>
</dbReference>
<dbReference type="PANTHER" id="PTHR24058">
    <property type="entry name" value="DUAL SPECIFICITY PROTEIN KINASE"/>
    <property type="match status" value="1"/>
</dbReference>